<accession>A0A0E9WEQ1</accession>
<reference evidence="1" key="1">
    <citation type="submission" date="2014-11" db="EMBL/GenBank/DDBJ databases">
        <authorList>
            <person name="Amaro Gonzalez C."/>
        </authorList>
    </citation>
    <scope>NUCLEOTIDE SEQUENCE</scope>
</reference>
<sequence>MSFIRYLMTLAVVKQFRCVEVCDALTHYTSNILKRKAS</sequence>
<dbReference type="EMBL" id="GBXM01019713">
    <property type="protein sequence ID" value="JAH88864.1"/>
    <property type="molecule type" value="Transcribed_RNA"/>
</dbReference>
<dbReference type="AlphaFoldDB" id="A0A0E9WEQ1"/>
<protein>
    <submittedName>
        <fullName evidence="1">Uncharacterized protein</fullName>
    </submittedName>
</protein>
<reference evidence="1" key="2">
    <citation type="journal article" date="2015" name="Fish Shellfish Immunol.">
        <title>Early steps in the European eel (Anguilla anguilla)-Vibrio vulnificus interaction in the gills: Role of the RtxA13 toxin.</title>
        <authorList>
            <person name="Callol A."/>
            <person name="Pajuelo D."/>
            <person name="Ebbesson L."/>
            <person name="Teles M."/>
            <person name="MacKenzie S."/>
            <person name="Amaro C."/>
        </authorList>
    </citation>
    <scope>NUCLEOTIDE SEQUENCE</scope>
</reference>
<name>A0A0E9WEQ1_ANGAN</name>
<organism evidence="1">
    <name type="scientific">Anguilla anguilla</name>
    <name type="common">European freshwater eel</name>
    <name type="synonym">Muraena anguilla</name>
    <dbReference type="NCBI Taxonomy" id="7936"/>
    <lineage>
        <taxon>Eukaryota</taxon>
        <taxon>Metazoa</taxon>
        <taxon>Chordata</taxon>
        <taxon>Craniata</taxon>
        <taxon>Vertebrata</taxon>
        <taxon>Euteleostomi</taxon>
        <taxon>Actinopterygii</taxon>
        <taxon>Neopterygii</taxon>
        <taxon>Teleostei</taxon>
        <taxon>Anguilliformes</taxon>
        <taxon>Anguillidae</taxon>
        <taxon>Anguilla</taxon>
    </lineage>
</organism>
<evidence type="ECO:0000313" key="1">
    <source>
        <dbReference type="EMBL" id="JAH88864.1"/>
    </source>
</evidence>
<proteinExistence type="predicted"/>